<keyword evidence="1" id="KW-0732">Signal</keyword>
<sequence length="127" mass="13003">MKRHHLLAAALACTALAACAQTPPEPESARLARELRTLIGPAACSSDAQCRTVAVGAKACGGPAGYWAWSTQGTDADAVAALARRQADAHKREVEASGMRSNCAMVSDPGAACVAARCQLQTPASAR</sequence>
<protein>
    <recommendedName>
        <fullName evidence="4">DUF4189 domain-containing protein</fullName>
    </recommendedName>
</protein>
<organism evidence="2 3">
    <name type="scientific">Pelomonas lactea</name>
    <dbReference type="NCBI Taxonomy" id="3299030"/>
    <lineage>
        <taxon>Bacteria</taxon>
        <taxon>Pseudomonadati</taxon>
        <taxon>Pseudomonadota</taxon>
        <taxon>Betaproteobacteria</taxon>
        <taxon>Burkholderiales</taxon>
        <taxon>Sphaerotilaceae</taxon>
        <taxon>Roseateles</taxon>
    </lineage>
</organism>
<dbReference type="PROSITE" id="PS51257">
    <property type="entry name" value="PROKAR_LIPOPROTEIN"/>
    <property type="match status" value="1"/>
</dbReference>
<feature type="signal peptide" evidence="1">
    <location>
        <begin position="1"/>
        <end position="20"/>
    </location>
</feature>
<evidence type="ECO:0008006" key="4">
    <source>
        <dbReference type="Google" id="ProtNLM"/>
    </source>
</evidence>
<comment type="caution">
    <text evidence="2">The sequence shown here is derived from an EMBL/GenBank/DDBJ whole genome shotgun (WGS) entry which is preliminary data.</text>
</comment>
<accession>A0ABW7GR80</accession>
<dbReference type="Proteomes" id="UP001606302">
    <property type="component" value="Unassembled WGS sequence"/>
</dbReference>
<dbReference type="RefSeq" id="WP_394513889.1">
    <property type="nucleotide sequence ID" value="NZ_JBIGHX010000010.1"/>
</dbReference>
<gene>
    <name evidence="2" type="ORF">ACG04Q_23075</name>
</gene>
<dbReference type="EMBL" id="JBIGHX010000010">
    <property type="protein sequence ID" value="MFG6464472.1"/>
    <property type="molecule type" value="Genomic_DNA"/>
</dbReference>
<evidence type="ECO:0000313" key="2">
    <source>
        <dbReference type="EMBL" id="MFG6464472.1"/>
    </source>
</evidence>
<evidence type="ECO:0000313" key="3">
    <source>
        <dbReference type="Proteomes" id="UP001606302"/>
    </source>
</evidence>
<name>A0ABW7GR80_9BURK</name>
<reference evidence="2 3" key="1">
    <citation type="submission" date="2024-08" db="EMBL/GenBank/DDBJ databases">
        <authorList>
            <person name="Lu H."/>
        </authorList>
    </citation>
    <scope>NUCLEOTIDE SEQUENCE [LARGE SCALE GENOMIC DNA]</scope>
    <source>
        <strain evidence="2 3">DXS20W</strain>
    </source>
</reference>
<proteinExistence type="predicted"/>
<keyword evidence="3" id="KW-1185">Reference proteome</keyword>
<feature type="chain" id="PRO_5045065760" description="DUF4189 domain-containing protein" evidence="1">
    <location>
        <begin position="21"/>
        <end position="127"/>
    </location>
</feature>
<evidence type="ECO:0000256" key="1">
    <source>
        <dbReference type="SAM" id="SignalP"/>
    </source>
</evidence>